<dbReference type="PANTHER" id="PTHR11439">
    <property type="entry name" value="GAG-POL-RELATED RETROTRANSPOSON"/>
    <property type="match status" value="1"/>
</dbReference>
<dbReference type="PANTHER" id="PTHR11439:SF496">
    <property type="entry name" value="RNA-DIRECTED DNA POLYMERASE"/>
    <property type="match status" value="1"/>
</dbReference>
<evidence type="ECO:0000313" key="1">
    <source>
        <dbReference type="EMBL" id="KAH7561204.1"/>
    </source>
</evidence>
<proteinExistence type="predicted"/>
<dbReference type="CDD" id="cd09272">
    <property type="entry name" value="RNase_HI_RT_Ty1"/>
    <property type="match status" value="1"/>
</dbReference>
<sequence>MRHISYASAVDSLMYDMLCIRPDICFAMVVASRYQSNPRLDHWVAVKTILKYLRRMRRYMLVYSAQYLILLGYTNSDFQSDKDSRKSTSRLTFTLCGGAIVWRSIKQSCIADSTMEAEYVAACEAAKEAAWFRKFLNDLEVVPDLDTPMTCYCDNSGTVANRKELRNHKRGKHIKRKYHKRDIVQRGDVIVTKITSKDNLADPFTKTLTAKCLKVRSWLLIYHELEIIEQEIRQVENEKLQREETLGAFWEHMPAIDPIIIRDHMLFLHNEICALKNRKRALLEEQQALIVQAVTGGY</sequence>
<name>A0ABQ8HJF9_9ROSI</name>
<gene>
    <name evidence="1" type="ORF">JRO89_XS10G0190800</name>
</gene>
<comment type="caution">
    <text evidence="1">The sequence shown here is derived from an EMBL/GenBank/DDBJ whole genome shotgun (WGS) entry which is preliminary data.</text>
</comment>
<evidence type="ECO:0000313" key="2">
    <source>
        <dbReference type="Proteomes" id="UP000827721"/>
    </source>
</evidence>
<organism evidence="1 2">
    <name type="scientific">Xanthoceras sorbifolium</name>
    <dbReference type="NCBI Taxonomy" id="99658"/>
    <lineage>
        <taxon>Eukaryota</taxon>
        <taxon>Viridiplantae</taxon>
        <taxon>Streptophyta</taxon>
        <taxon>Embryophyta</taxon>
        <taxon>Tracheophyta</taxon>
        <taxon>Spermatophyta</taxon>
        <taxon>Magnoliopsida</taxon>
        <taxon>eudicotyledons</taxon>
        <taxon>Gunneridae</taxon>
        <taxon>Pentapetalae</taxon>
        <taxon>rosids</taxon>
        <taxon>malvids</taxon>
        <taxon>Sapindales</taxon>
        <taxon>Sapindaceae</taxon>
        <taxon>Xanthoceroideae</taxon>
        <taxon>Xanthoceras</taxon>
    </lineage>
</organism>
<protein>
    <recommendedName>
        <fullName evidence="3">Gag/pol protein</fullName>
    </recommendedName>
</protein>
<dbReference type="EMBL" id="JAFEMO010000010">
    <property type="protein sequence ID" value="KAH7561204.1"/>
    <property type="molecule type" value="Genomic_DNA"/>
</dbReference>
<reference evidence="1 2" key="1">
    <citation type="submission" date="2021-02" db="EMBL/GenBank/DDBJ databases">
        <title>Plant Genome Project.</title>
        <authorList>
            <person name="Zhang R.-G."/>
        </authorList>
    </citation>
    <scope>NUCLEOTIDE SEQUENCE [LARGE SCALE GENOMIC DNA]</scope>
    <source>
        <tissue evidence="1">Leaves</tissue>
    </source>
</reference>
<evidence type="ECO:0008006" key="3">
    <source>
        <dbReference type="Google" id="ProtNLM"/>
    </source>
</evidence>
<dbReference type="Proteomes" id="UP000827721">
    <property type="component" value="Unassembled WGS sequence"/>
</dbReference>
<keyword evidence="2" id="KW-1185">Reference proteome</keyword>
<accession>A0ABQ8HJF9</accession>